<evidence type="ECO:0000259" key="3">
    <source>
        <dbReference type="Pfam" id="PF01968"/>
    </source>
</evidence>
<feature type="coiled-coil region" evidence="2">
    <location>
        <begin position="566"/>
        <end position="597"/>
    </location>
</feature>
<proteinExistence type="inferred from homology"/>
<dbReference type="PANTHER" id="PTHR11365">
    <property type="entry name" value="5-OXOPROLINASE RELATED"/>
    <property type="match status" value="1"/>
</dbReference>
<accession>Q22SC1</accession>
<evidence type="ECO:0000256" key="1">
    <source>
        <dbReference type="ARBA" id="ARBA00010403"/>
    </source>
</evidence>
<gene>
    <name evidence="7" type="ORF">TTHERM_00006150</name>
</gene>
<dbReference type="GO" id="GO:0006749">
    <property type="term" value="P:glutathione metabolic process"/>
    <property type="evidence" value="ECO:0007669"/>
    <property type="project" value="TreeGrafter"/>
</dbReference>
<dbReference type="eggNOG" id="KOG1939">
    <property type="taxonomic scope" value="Eukaryota"/>
</dbReference>
<feature type="domain" description="Acetophenone carboxylase-like C-terminal" evidence="6">
    <location>
        <begin position="699"/>
        <end position="745"/>
    </location>
</feature>
<evidence type="ECO:0000256" key="2">
    <source>
        <dbReference type="SAM" id="Coils"/>
    </source>
</evidence>
<name>Q22SC1_TETTS</name>
<dbReference type="Pfam" id="PF01968">
    <property type="entry name" value="Hydantoinase_A"/>
    <property type="match status" value="1"/>
</dbReference>
<dbReference type="GO" id="GO:0005829">
    <property type="term" value="C:cytosol"/>
    <property type="evidence" value="ECO:0007669"/>
    <property type="project" value="TreeGrafter"/>
</dbReference>
<dbReference type="InterPro" id="IPR008040">
    <property type="entry name" value="Hydant_A_N"/>
</dbReference>
<feature type="domain" description="Hydantoinase/oxoprolinase N-terminal" evidence="5">
    <location>
        <begin position="20"/>
        <end position="227"/>
    </location>
</feature>
<keyword evidence="8" id="KW-1185">Reference proteome</keyword>
<dbReference type="InterPro" id="IPR003692">
    <property type="entry name" value="Hydantoinase_B"/>
</dbReference>
<organism evidence="7 8">
    <name type="scientific">Tetrahymena thermophila (strain SB210)</name>
    <dbReference type="NCBI Taxonomy" id="312017"/>
    <lineage>
        <taxon>Eukaryota</taxon>
        <taxon>Sar</taxon>
        <taxon>Alveolata</taxon>
        <taxon>Ciliophora</taxon>
        <taxon>Intramacronucleata</taxon>
        <taxon>Oligohymenophorea</taxon>
        <taxon>Hymenostomatida</taxon>
        <taxon>Tetrahymenina</taxon>
        <taxon>Tetrahymenidae</taxon>
        <taxon>Tetrahymena</taxon>
    </lineage>
</organism>
<evidence type="ECO:0000259" key="5">
    <source>
        <dbReference type="Pfam" id="PF05378"/>
    </source>
</evidence>
<feature type="domain" description="Hydantoinase A/oxoprolinase" evidence="3">
    <location>
        <begin position="247"/>
        <end position="553"/>
    </location>
</feature>
<feature type="domain" description="Hydantoinase B/oxoprolinase" evidence="4">
    <location>
        <begin position="766"/>
        <end position="1288"/>
    </location>
</feature>
<evidence type="ECO:0000259" key="4">
    <source>
        <dbReference type="Pfam" id="PF02538"/>
    </source>
</evidence>
<dbReference type="OMA" id="TDCNVML"/>
<dbReference type="GO" id="GO:0017168">
    <property type="term" value="F:5-oxoprolinase (ATP-hydrolyzing) activity"/>
    <property type="evidence" value="ECO:0007669"/>
    <property type="project" value="TreeGrafter"/>
</dbReference>
<sequence>MASKICKGDYSTAQNVKLEFSIDRGGTFTDIYCNVLQNDTYKESIVYKLLSEDPIYGDGPREGIRRLIENILNVQVPVNTPIPSKHIKSLRMGTTVATNALLERKGVKTALIVTKGFKDLLKIGNQSRPNIFDLTNSKPEVLYEAVLEVDERVRILKESEDRSQLENICEGITGEYVEIQQRIDEQQVEKDLAKLKESGIEALSIVFMHSPSYSKHEEIVGQIAEKLGFPQISLSSKIIPMIKILPRGSTATLDAYLNPYIFRYLQSFVSGFDSDISQTQIYFMQSDGGLCDISNFRGSRSILSGPAGGVIGYAETSKFLLKNNKEFKGIIGFDMGGTSTDVSRYDGIKFDHIFDAQIAGVMIQTPHLDINTVAAGGGSRLFYTNGIFKVGPESAGATPGPVCYGRNGYLAITDANLILGRIQPKYFPKIFGKNNDEELFKNLTIQKFEELTNVINDEISRTSNGREVKKMTIQEVAYGYVKVANESMCRPIRNITQGKGCNPKHDILNIFGGAGAQHACSIASKLGMRKIFIHEYAGILSAYGLDKANVIEESSLPLQVILDLSNNQQKEDIKKKLDELQVKNAQILSKLNFAQENIHHERYLSVRYEGTDTQIQILETGCNQDVLAKFVSQHQKEFGFVLDKRRICIDQCRVRTIANKSQEQEEDSEEFSSFIEQTQIQKISEEMVYFEVEGVIKEVKTPVYQMETLEPSSRIQGPSVILNNTSTIIIEPGWTSLVTKKRNLLLSENKLQQESVNYFQQEVKCDPIELSIFSNRFMSIAEQMGRTLQRTAVSTNIKERLDFSCAIFAPDGSLVANAPHLPVHLGSMSEAIKYQIRTLGSSWKEDEVILSNHPAAGGSHLPDITIITPVFDVVDQVTQEKKPIFYIASRGHHADVGGLTPGSMPPFSRSILDEGIAIKSLKIVRDGILQEQEIIDIFTNPGPNQRGTRALNDNISDIKAQVSANNRGVELIKQLIQEYSLHYVQAYMHFIQDNAEESVRRMLVDLSIKNKMAEVDTVSEIEYMDDGTPICLKLTIDRTNRKAHLDFDGTGFQVLSNINAPYAVTTSAIIYCLRCLVNSEIPLNEGCLKPITFNIPKNSLLCPSENSPIVGGNVLTSQRITDLILKAFKACAASYGCMNNLTFGNDTMSYYETICGGAGAGPSWNGQNSVQCHMTNTRITDPEILERRYPVILRKFEIRQGSGGQGQYKGGDGVIREFQFLQPLKVSILSERRVFAPFGLNGGENGAKGLNLLVQGDLITNLGAKNTVDVQKNDIIIIHTPGGGGYGDKNKKQEQLDEKNNTNTYVNLGSESTFKRKQETC</sequence>
<dbReference type="Proteomes" id="UP000009168">
    <property type="component" value="Unassembled WGS sequence"/>
</dbReference>
<comment type="similarity">
    <text evidence="1">Belongs to the oxoprolinase family.</text>
</comment>
<dbReference type="EMBL" id="GG662845">
    <property type="protein sequence ID" value="EAR87851.1"/>
    <property type="molecule type" value="Genomic_DNA"/>
</dbReference>
<evidence type="ECO:0000313" key="8">
    <source>
        <dbReference type="Proteomes" id="UP000009168"/>
    </source>
</evidence>
<dbReference type="STRING" id="312017.Q22SC1"/>
<dbReference type="KEGG" id="tet:TTHERM_00006150"/>
<keyword evidence="2" id="KW-0175">Coiled coil</keyword>
<dbReference type="Pfam" id="PF05378">
    <property type="entry name" value="Hydant_A_N"/>
    <property type="match status" value="1"/>
</dbReference>
<evidence type="ECO:0000313" key="7">
    <source>
        <dbReference type="EMBL" id="EAR87851.1"/>
    </source>
</evidence>
<reference evidence="8" key="1">
    <citation type="journal article" date="2006" name="PLoS Biol.">
        <title>Macronuclear genome sequence of the ciliate Tetrahymena thermophila, a model eukaryote.</title>
        <authorList>
            <person name="Eisen J.A."/>
            <person name="Coyne R.S."/>
            <person name="Wu M."/>
            <person name="Wu D."/>
            <person name="Thiagarajan M."/>
            <person name="Wortman J.R."/>
            <person name="Badger J.H."/>
            <person name="Ren Q."/>
            <person name="Amedeo P."/>
            <person name="Jones K.M."/>
            <person name="Tallon L.J."/>
            <person name="Delcher A.L."/>
            <person name="Salzberg S.L."/>
            <person name="Silva J.C."/>
            <person name="Haas B.J."/>
            <person name="Majoros W.H."/>
            <person name="Farzad M."/>
            <person name="Carlton J.M."/>
            <person name="Smith R.K. Jr."/>
            <person name="Garg J."/>
            <person name="Pearlman R.E."/>
            <person name="Karrer K.M."/>
            <person name="Sun L."/>
            <person name="Manning G."/>
            <person name="Elde N.C."/>
            <person name="Turkewitz A.P."/>
            <person name="Asai D.J."/>
            <person name="Wilkes D.E."/>
            <person name="Wang Y."/>
            <person name="Cai H."/>
            <person name="Collins K."/>
            <person name="Stewart B.A."/>
            <person name="Lee S.R."/>
            <person name="Wilamowska K."/>
            <person name="Weinberg Z."/>
            <person name="Ruzzo W.L."/>
            <person name="Wloga D."/>
            <person name="Gaertig J."/>
            <person name="Frankel J."/>
            <person name="Tsao C.-C."/>
            <person name="Gorovsky M.A."/>
            <person name="Keeling P.J."/>
            <person name="Waller R.F."/>
            <person name="Patron N.J."/>
            <person name="Cherry J.M."/>
            <person name="Stover N.A."/>
            <person name="Krieger C.J."/>
            <person name="del Toro C."/>
            <person name="Ryder H.F."/>
            <person name="Williamson S.C."/>
            <person name="Barbeau R.A."/>
            <person name="Hamilton E.P."/>
            <person name="Orias E."/>
        </authorList>
    </citation>
    <scope>NUCLEOTIDE SEQUENCE [LARGE SCALE GENOMIC DNA]</scope>
    <source>
        <strain evidence="8">SB210</strain>
    </source>
</reference>
<dbReference type="Pfam" id="PF02538">
    <property type="entry name" value="Hydantoinase_B"/>
    <property type="match status" value="1"/>
</dbReference>
<dbReference type="OrthoDB" id="3643at2759"/>
<evidence type="ECO:0000259" key="6">
    <source>
        <dbReference type="Pfam" id="PF19278"/>
    </source>
</evidence>
<dbReference type="Pfam" id="PF19278">
    <property type="entry name" value="Hydant_A_C"/>
    <property type="match status" value="1"/>
</dbReference>
<dbReference type="HOGENOM" id="CLU_002157_0_1_1"/>
<dbReference type="RefSeq" id="XP_001008096.1">
    <property type="nucleotide sequence ID" value="XM_001008096.1"/>
</dbReference>
<dbReference type="PANTHER" id="PTHR11365:SF2">
    <property type="entry name" value="5-OXOPROLINASE"/>
    <property type="match status" value="1"/>
</dbReference>
<dbReference type="InParanoid" id="Q22SC1"/>
<dbReference type="InterPro" id="IPR002821">
    <property type="entry name" value="Hydantoinase_A"/>
</dbReference>
<dbReference type="GeneID" id="7832652"/>
<dbReference type="InterPro" id="IPR049517">
    <property type="entry name" value="ACX-like_C"/>
</dbReference>
<dbReference type="InterPro" id="IPR045079">
    <property type="entry name" value="Oxoprolinase-like"/>
</dbReference>
<protein>
    <submittedName>
        <fullName evidence="7">Hydantoinase/oxoprolinase</fullName>
    </submittedName>
</protein>